<comment type="caution">
    <text evidence="5">The sequence shown here is derived from an EMBL/GenBank/DDBJ whole genome shotgun (WGS) entry which is preliminary data.</text>
</comment>
<organism evidence="5 6">
    <name type="scientific">Thermoflavimicrobium daqui</name>
    <dbReference type="NCBI Taxonomy" id="2137476"/>
    <lineage>
        <taxon>Bacteria</taxon>
        <taxon>Bacillati</taxon>
        <taxon>Bacillota</taxon>
        <taxon>Bacilli</taxon>
        <taxon>Bacillales</taxon>
        <taxon>Thermoactinomycetaceae</taxon>
        <taxon>Thermoflavimicrobium</taxon>
    </lineage>
</organism>
<dbReference type="Pfam" id="PF05362">
    <property type="entry name" value="Lon_C"/>
    <property type="match status" value="1"/>
</dbReference>
<dbReference type="Pfam" id="PF13180">
    <property type="entry name" value="PDZ_2"/>
    <property type="match status" value="1"/>
</dbReference>
<reference evidence="5 6" key="2">
    <citation type="submission" date="2018-06" db="EMBL/GenBank/DDBJ databases">
        <authorList>
            <person name="Zhirakovskaya E."/>
        </authorList>
    </citation>
    <scope>NUCLEOTIDE SEQUENCE [LARGE SCALE GENOMIC DNA]</scope>
    <source>
        <strain evidence="5 6">FBKL4.011</strain>
    </source>
</reference>
<accession>A0A364K7F8</accession>
<dbReference type="SUPFAM" id="SSF54211">
    <property type="entry name" value="Ribosomal protein S5 domain 2-like"/>
    <property type="match status" value="1"/>
</dbReference>
<evidence type="ECO:0000259" key="4">
    <source>
        <dbReference type="PROSITE" id="PS51786"/>
    </source>
</evidence>
<evidence type="ECO:0000313" key="6">
    <source>
        <dbReference type="Proteomes" id="UP000251213"/>
    </source>
</evidence>
<dbReference type="InterPro" id="IPR036034">
    <property type="entry name" value="PDZ_sf"/>
</dbReference>
<dbReference type="Gene3D" id="3.30.230.10">
    <property type="match status" value="1"/>
</dbReference>
<dbReference type="GO" id="GO:0004252">
    <property type="term" value="F:serine-type endopeptidase activity"/>
    <property type="evidence" value="ECO:0007669"/>
    <property type="project" value="UniProtKB-UniRule"/>
</dbReference>
<comment type="catalytic activity">
    <reaction evidence="1">
        <text>Hydrolysis of proteins in presence of ATP.</text>
        <dbReference type="EC" id="3.4.21.53"/>
    </reaction>
</comment>
<feature type="domain" description="Lon proteolytic" evidence="4">
    <location>
        <begin position="263"/>
        <end position="371"/>
    </location>
</feature>
<keyword evidence="1" id="KW-0645">Protease</keyword>
<comment type="similarity">
    <text evidence="1">Belongs to the peptidase S16 family.</text>
</comment>
<feature type="active site" evidence="1">
    <location>
        <position position="314"/>
    </location>
</feature>
<dbReference type="EC" id="3.4.21.53" evidence="1"/>
<evidence type="ECO:0000256" key="2">
    <source>
        <dbReference type="SAM" id="MobiDB-lite"/>
    </source>
</evidence>
<dbReference type="Proteomes" id="UP000251213">
    <property type="component" value="Unassembled WGS sequence"/>
</dbReference>
<dbReference type="PROSITE" id="PS51786">
    <property type="entry name" value="LON_PROTEOLYTIC"/>
    <property type="match status" value="1"/>
</dbReference>
<evidence type="ECO:0000256" key="1">
    <source>
        <dbReference type="PROSITE-ProRule" id="PRU01122"/>
    </source>
</evidence>
<dbReference type="InterPro" id="IPR020568">
    <property type="entry name" value="Ribosomal_Su5_D2-typ_SF"/>
</dbReference>
<dbReference type="InterPro" id="IPR027065">
    <property type="entry name" value="Lon_Prtase"/>
</dbReference>
<feature type="region of interest" description="Disordered" evidence="2">
    <location>
        <begin position="118"/>
        <end position="140"/>
    </location>
</feature>
<keyword evidence="1" id="KW-0720">Serine protease</keyword>
<dbReference type="NCBIfam" id="NF041438">
    <property type="entry name" value="SepM_fam_S16"/>
    <property type="match status" value="1"/>
</dbReference>
<keyword evidence="3" id="KW-1133">Transmembrane helix</keyword>
<feature type="active site" evidence="1">
    <location>
        <position position="269"/>
    </location>
</feature>
<sequence length="383" mass="42818">MCTKRRRSSKSRVGENSQIDLVRMQGEKNLKKTKQLVIFGICIGLILVGVVLAFFTPVSYFAMFPGDAIDTHQYVKVATKQPNEKGKFLLTTVSLKRASVLDYLFSFTSHEMKLVPESDIKSQDESDKEYERRQEENMRESQNHAIISAYHQAKKPIKVEHVGIEVFELTQNAKSGLKEGDLIQELDHQSMKESVKLLQYLQNKKAGEQVEVKFTRKNKPMIRKIKLVSLPVPKGQKPRAGLGIVPVDRVKVTSDPPARIKTEEIGGPSAGLMFSLEVMDQLLPEDLTRGYTVAGTGTINEKGEVGQIGGIEFKVIAADRKGAQIFFCPKDQQSGDNNEKIAKEMAKRINTKMKIVPVSTLSEAVQYLRKQPTIALATKRSVA</sequence>
<gene>
    <name evidence="5" type="ORF">DL897_03840</name>
</gene>
<dbReference type="GO" id="GO:0030163">
    <property type="term" value="P:protein catabolic process"/>
    <property type="evidence" value="ECO:0007669"/>
    <property type="project" value="InterPro"/>
</dbReference>
<dbReference type="SUPFAM" id="SSF50156">
    <property type="entry name" value="PDZ domain-like"/>
    <property type="match status" value="1"/>
</dbReference>
<dbReference type="GO" id="GO:0004176">
    <property type="term" value="F:ATP-dependent peptidase activity"/>
    <property type="evidence" value="ECO:0007669"/>
    <property type="project" value="UniProtKB-UniRule"/>
</dbReference>
<dbReference type="GO" id="GO:0005524">
    <property type="term" value="F:ATP binding"/>
    <property type="evidence" value="ECO:0007669"/>
    <property type="project" value="InterPro"/>
</dbReference>
<dbReference type="PANTHER" id="PTHR10046">
    <property type="entry name" value="ATP DEPENDENT LON PROTEASE FAMILY MEMBER"/>
    <property type="match status" value="1"/>
</dbReference>
<keyword evidence="3" id="KW-0812">Transmembrane</keyword>
<dbReference type="AlphaFoldDB" id="A0A364K7F8"/>
<dbReference type="InterPro" id="IPR001478">
    <property type="entry name" value="PDZ"/>
</dbReference>
<name>A0A364K7F8_9BACL</name>
<dbReference type="InterPro" id="IPR014721">
    <property type="entry name" value="Ribsml_uS5_D2-typ_fold_subgr"/>
</dbReference>
<proteinExistence type="inferred from homology"/>
<protein>
    <recommendedName>
        <fullName evidence="1">endopeptidase La</fullName>
        <ecNumber evidence="1">3.4.21.53</ecNumber>
    </recommendedName>
</protein>
<dbReference type="EMBL" id="QJKK01000002">
    <property type="protein sequence ID" value="RAL26140.1"/>
    <property type="molecule type" value="Genomic_DNA"/>
</dbReference>
<dbReference type="InterPro" id="IPR008269">
    <property type="entry name" value="Lon_proteolytic"/>
</dbReference>
<keyword evidence="6" id="KW-1185">Reference proteome</keyword>
<keyword evidence="3" id="KW-0472">Membrane</keyword>
<dbReference type="GO" id="GO:0006508">
    <property type="term" value="P:proteolysis"/>
    <property type="evidence" value="ECO:0007669"/>
    <property type="project" value="UniProtKB-KW"/>
</dbReference>
<feature type="transmembrane region" description="Helical" evidence="3">
    <location>
        <begin position="36"/>
        <end position="55"/>
    </location>
</feature>
<dbReference type="OrthoDB" id="2356897at2"/>
<reference evidence="5 6" key="1">
    <citation type="submission" date="2018-06" db="EMBL/GenBank/DDBJ databases">
        <title>Thermoflavimicrobium daqus sp. nov., a thermophilic microbe isolated from Moutai-flavour Daqu.</title>
        <authorList>
            <person name="Wang X."/>
            <person name="Zhou H."/>
        </authorList>
    </citation>
    <scope>NUCLEOTIDE SEQUENCE [LARGE SCALE GENOMIC DNA]</scope>
    <source>
        <strain evidence="5 6">FBKL4.011</strain>
    </source>
</reference>
<evidence type="ECO:0000256" key="3">
    <source>
        <dbReference type="SAM" id="Phobius"/>
    </source>
</evidence>
<evidence type="ECO:0000313" key="5">
    <source>
        <dbReference type="EMBL" id="RAL26140.1"/>
    </source>
</evidence>
<keyword evidence="1" id="KW-0378">Hydrolase</keyword>